<organism evidence="1 2">
    <name type="scientific">Larinioides sclopetarius</name>
    <dbReference type="NCBI Taxonomy" id="280406"/>
    <lineage>
        <taxon>Eukaryota</taxon>
        <taxon>Metazoa</taxon>
        <taxon>Ecdysozoa</taxon>
        <taxon>Arthropoda</taxon>
        <taxon>Chelicerata</taxon>
        <taxon>Arachnida</taxon>
        <taxon>Araneae</taxon>
        <taxon>Araneomorphae</taxon>
        <taxon>Entelegynae</taxon>
        <taxon>Araneoidea</taxon>
        <taxon>Araneidae</taxon>
        <taxon>Larinioides</taxon>
    </lineage>
</organism>
<dbReference type="EMBL" id="CAXIEN010000439">
    <property type="protein sequence ID" value="CAL1297762.1"/>
    <property type="molecule type" value="Genomic_DNA"/>
</dbReference>
<dbReference type="Proteomes" id="UP001497382">
    <property type="component" value="Unassembled WGS sequence"/>
</dbReference>
<evidence type="ECO:0000313" key="2">
    <source>
        <dbReference type="Proteomes" id="UP001497382"/>
    </source>
</evidence>
<dbReference type="AlphaFoldDB" id="A0AAV2BPA3"/>
<keyword evidence="2" id="KW-1185">Reference proteome</keyword>
<gene>
    <name evidence="1" type="ORF">LARSCL_LOCUS20488</name>
</gene>
<sequence>MMQTSKLFFFIIPFERYRRSFKNRRRTAVIGERLLPYFKNGCGFVRKATQKAVIDGEGGLQIVVRLGGAYLFSQQNGHH</sequence>
<accession>A0AAV2BPA3</accession>
<protein>
    <submittedName>
        <fullName evidence="1">Uncharacterized protein</fullName>
    </submittedName>
</protein>
<comment type="caution">
    <text evidence="1">The sequence shown here is derived from an EMBL/GenBank/DDBJ whole genome shotgun (WGS) entry which is preliminary data.</text>
</comment>
<name>A0AAV2BPA3_9ARAC</name>
<evidence type="ECO:0000313" key="1">
    <source>
        <dbReference type="EMBL" id="CAL1297762.1"/>
    </source>
</evidence>
<reference evidence="1 2" key="1">
    <citation type="submission" date="2024-04" db="EMBL/GenBank/DDBJ databases">
        <authorList>
            <person name="Rising A."/>
            <person name="Reimegard J."/>
            <person name="Sonavane S."/>
            <person name="Akerstrom W."/>
            <person name="Nylinder S."/>
            <person name="Hedman E."/>
            <person name="Kallberg Y."/>
        </authorList>
    </citation>
    <scope>NUCLEOTIDE SEQUENCE [LARGE SCALE GENOMIC DNA]</scope>
</reference>
<proteinExistence type="predicted"/>